<evidence type="ECO:0000256" key="1">
    <source>
        <dbReference type="SAM" id="MobiDB-lite"/>
    </source>
</evidence>
<evidence type="ECO:0000313" key="3">
    <source>
        <dbReference type="Proteomes" id="UP000176005"/>
    </source>
</evidence>
<organism evidence="2 3">
    <name type="scientific">Streptomyces nanshensis</name>
    <dbReference type="NCBI Taxonomy" id="518642"/>
    <lineage>
        <taxon>Bacteria</taxon>
        <taxon>Bacillati</taxon>
        <taxon>Actinomycetota</taxon>
        <taxon>Actinomycetes</taxon>
        <taxon>Kitasatosporales</taxon>
        <taxon>Streptomycetaceae</taxon>
        <taxon>Streptomyces</taxon>
    </lineage>
</organism>
<reference evidence="2 3" key="1">
    <citation type="journal article" date="2016" name="Front. Microbiol.">
        <title>Comparative Genomics Analysis of Streptomyces Species Reveals Their Adaptation to the Marine Environment and Their Diversity at the Genomic Level.</title>
        <authorList>
            <person name="Tian X."/>
            <person name="Zhang Z."/>
            <person name="Yang T."/>
            <person name="Chen M."/>
            <person name="Li J."/>
            <person name="Chen F."/>
            <person name="Yang J."/>
            <person name="Li W."/>
            <person name="Zhang B."/>
            <person name="Zhang Z."/>
            <person name="Wu J."/>
            <person name="Zhang C."/>
            <person name="Long L."/>
            <person name="Xiao J."/>
        </authorList>
    </citation>
    <scope>NUCLEOTIDE SEQUENCE [LARGE SCALE GENOMIC DNA]</scope>
    <source>
        <strain evidence="2 3">SCSIO 10429</strain>
    </source>
</reference>
<keyword evidence="3" id="KW-1185">Reference proteome</keyword>
<gene>
    <name evidence="2" type="ORF">AN218_12515</name>
</gene>
<dbReference type="Proteomes" id="UP000176005">
    <property type="component" value="Unassembled WGS sequence"/>
</dbReference>
<evidence type="ECO:0000313" key="2">
    <source>
        <dbReference type="EMBL" id="OEV11520.1"/>
    </source>
</evidence>
<feature type="region of interest" description="Disordered" evidence="1">
    <location>
        <begin position="152"/>
        <end position="172"/>
    </location>
</feature>
<proteinExistence type="predicted"/>
<sequence length="172" mass="18690">MKSPPEVIEAFAAFPQLVSTKQIAAATGRSIPGVQNWVSLPGFPGSPSREGRTKLRDKDAVLAWYLKQPFASTDRRGPRGLAEAARNAAPHRDRLTDAETARALKVTPATVRYYANTYTPESSAAPFPEADEDGRREWVAVRDWLLRYSRSGRPVSTSAGLGPALKPGSRTA</sequence>
<dbReference type="AlphaFoldDB" id="A0A1E7L5Q8"/>
<dbReference type="RefSeq" id="WP_070016929.1">
    <property type="nucleotide sequence ID" value="NZ_LJGW01000218.1"/>
</dbReference>
<accession>A0A1E7L5Q8</accession>
<protein>
    <recommendedName>
        <fullName evidence="4">DNA-binding protein</fullName>
    </recommendedName>
</protein>
<evidence type="ECO:0008006" key="4">
    <source>
        <dbReference type="Google" id="ProtNLM"/>
    </source>
</evidence>
<name>A0A1E7L5Q8_9ACTN</name>
<comment type="caution">
    <text evidence="2">The sequence shown here is derived from an EMBL/GenBank/DDBJ whole genome shotgun (WGS) entry which is preliminary data.</text>
</comment>
<dbReference type="EMBL" id="LJGW01000218">
    <property type="protein sequence ID" value="OEV11520.1"/>
    <property type="molecule type" value="Genomic_DNA"/>
</dbReference>